<dbReference type="GeneID" id="7899366"/>
<feature type="region of interest" description="Disordered" evidence="2">
    <location>
        <begin position="398"/>
        <end position="508"/>
    </location>
</feature>
<name>S8F3R9_TOXGM</name>
<dbReference type="VEuPathDB" id="ToxoDB:TGME49_292190"/>
<feature type="region of interest" description="Disordered" evidence="2">
    <location>
        <begin position="306"/>
        <end position="333"/>
    </location>
</feature>
<dbReference type="PhylomeDB" id="S8F3R9"/>
<dbReference type="AlphaFoldDB" id="S8F3R9"/>
<feature type="region of interest" description="Disordered" evidence="2">
    <location>
        <begin position="235"/>
        <end position="289"/>
    </location>
</feature>
<organism evidence="4 5">
    <name type="scientific">Toxoplasma gondii (strain ATCC 50611 / Me49)</name>
    <dbReference type="NCBI Taxonomy" id="508771"/>
    <lineage>
        <taxon>Eukaryota</taxon>
        <taxon>Sar</taxon>
        <taxon>Alveolata</taxon>
        <taxon>Apicomplexa</taxon>
        <taxon>Conoidasida</taxon>
        <taxon>Coccidia</taxon>
        <taxon>Eucoccidiorida</taxon>
        <taxon>Eimeriorina</taxon>
        <taxon>Sarcocystidae</taxon>
        <taxon>Toxoplasma</taxon>
    </lineage>
</organism>
<accession>S8F3R9</accession>
<dbReference type="EMBL" id="CM002044">
    <property type="protein sequence ID" value="EPT28128.1"/>
    <property type="molecule type" value="Genomic_DNA"/>
</dbReference>
<dbReference type="Proteomes" id="UP000001529">
    <property type="component" value="Chromosome IX"/>
</dbReference>
<dbReference type="OrthoDB" id="25675at2759"/>
<feature type="compositionally biased region" description="Polar residues" evidence="2">
    <location>
        <begin position="309"/>
        <end position="321"/>
    </location>
</feature>
<proteinExistence type="predicted"/>
<reference evidence="4" key="1">
    <citation type="submission" date="2013-04" db="EMBL/GenBank/DDBJ databases">
        <authorList>
            <person name="Sibley D."/>
            <person name="Venepally P."/>
            <person name="Karamycheva S."/>
            <person name="Hadjithomas M."/>
            <person name="Khan A."/>
            <person name="Brunk B."/>
            <person name="Roos D."/>
            <person name="Caler E."/>
            <person name="Lorenzi H."/>
        </authorList>
    </citation>
    <scope>NUCLEOTIDE SEQUENCE [LARGE SCALE GENOMIC DNA]</scope>
    <source>
        <strain evidence="4">ME49</strain>
    </source>
</reference>
<feature type="compositionally biased region" description="Basic and acidic residues" evidence="2">
    <location>
        <begin position="322"/>
        <end position="333"/>
    </location>
</feature>
<evidence type="ECO:0000256" key="3">
    <source>
        <dbReference type="SAM" id="Phobius"/>
    </source>
</evidence>
<feature type="compositionally biased region" description="Acidic residues" evidence="2">
    <location>
        <begin position="239"/>
        <end position="267"/>
    </location>
</feature>
<evidence type="ECO:0008006" key="6">
    <source>
        <dbReference type="Google" id="ProtNLM"/>
    </source>
</evidence>
<dbReference type="Pfam" id="PF04900">
    <property type="entry name" value="Fcf1"/>
    <property type="match status" value="2"/>
</dbReference>
<sequence length="508" mass="56648">MKPSLSPAVASFFFLCFSWSPPFASPLFLLPVSSLAVFLFSIYCSSPVPLFFIKFIPLSSHFFHFLHHFYFTVSGLSSHFFHFLHHFYFTVSGLSSHFFSIFSTIFTSLCRVFLHAFSIFSISPAFFCLLIMRISRRKQFKRVMRFYSVGFGIKEPFKVLVDGTFLTAALKHRLSLADQLPLLLGGQCSILVTPCIVSELRQLPREKSIGAIAACKRLRRFHCKHDLDDARRHLVSMPENEENGGEGEGGGEDGGEREEGEEGEEGEAERFEEQRGSEGETANPQREKFSLHPALAAFRARQEEELLGTTFSSENRGVSRSSGEKGARDWKEESEATPSGTVFCADAFRCICRVIGQRNSPKLCVATQDRRLREKLRAVPGVPLIFLYKGGILQLEPPTSKTRAKHELEEKKKLRMGKEERRLFHETRRRVKAQNAGAPGGTASSPSSALRGAEKKKKKARKGVNPLSCKKSQKTVVNAPPTKAKKTRSRRKKGSGPASGEGGGPTTS</sequence>
<dbReference type="KEGG" id="tgo:TGME49_292190"/>
<keyword evidence="3" id="KW-1133">Transmembrane helix</keyword>
<evidence type="ECO:0000313" key="4">
    <source>
        <dbReference type="EMBL" id="EPT28128.1"/>
    </source>
</evidence>
<dbReference type="PANTHER" id="PTHR12416">
    <property type="entry name" value="RRNA-PROCESSING PROTEIN UTP23 HOMOLOG"/>
    <property type="match status" value="1"/>
</dbReference>
<feature type="compositionally biased region" description="Basic and acidic residues" evidence="2">
    <location>
        <begin position="268"/>
        <end position="278"/>
    </location>
</feature>
<feature type="compositionally biased region" description="Low complexity" evidence="2">
    <location>
        <begin position="441"/>
        <end position="451"/>
    </location>
</feature>
<feature type="transmembrane region" description="Helical" evidence="3">
    <location>
        <begin position="87"/>
        <end position="106"/>
    </location>
</feature>
<feature type="transmembrane region" description="Helical" evidence="3">
    <location>
        <begin position="112"/>
        <end position="132"/>
    </location>
</feature>
<keyword evidence="5" id="KW-1185">Reference proteome</keyword>
<dbReference type="RefSeq" id="XP_018636485.1">
    <property type="nucleotide sequence ID" value="XM_018782161.1"/>
</dbReference>
<dbReference type="GO" id="GO:0032040">
    <property type="term" value="C:small-subunit processome"/>
    <property type="evidence" value="ECO:0007669"/>
    <property type="project" value="InterPro"/>
</dbReference>
<protein>
    <recommendedName>
        <fullName evidence="6">U3 snoRNP, related protein</fullName>
    </recommendedName>
</protein>
<dbReference type="EMBL" id="KE138832">
    <property type="protein sequence ID" value="EPT28128.1"/>
    <property type="molecule type" value="Genomic_DNA"/>
</dbReference>
<gene>
    <name evidence="4" type="ORF">TGME49_292190</name>
</gene>
<feature type="compositionally biased region" description="Basic residues" evidence="2">
    <location>
        <begin position="483"/>
        <end position="494"/>
    </location>
</feature>
<feature type="compositionally biased region" description="Basic and acidic residues" evidence="2">
    <location>
        <begin position="405"/>
        <end position="426"/>
    </location>
</feature>
<keyword evidence="1" id="KW-0539">Nucleus</keyword>
<keyword evidence="3" id="KW-0812">Transmembrane</keyword>
<feature type="compositionally biased region" description="Gly residues" evidence="2">
    <location>
        <begin position="497"/>
        <end position="508"/>
    </location>
</feature>
<dbReference type="InterPro" id="IPR006984">
    <property type="entry name" value="Fcf1/UTP23"/>
</dbReference>
<evidence type="ECO:0000256" key="1">
    <source>
        <dbReference type="ARBA" id="ARBA00023242"/>
    </source>
</evidence>
<evidence type="ECO:0000256" key="2">
    <source>
        <dbReference type="SAM" id="MobiDB-lite"/>
    </source>
</evidence>
<keyword evidence="3" id="KW-0472">Membrane</keyword>
<evidence type="ECO:0000313" key="5">
    <source>
        <dbReference type="Proteomes" id="UP000001529"/>
    </source>
</evidence>
<dbReference type="Gene3D" id="3.40.50.1010">
    <property type="entry name" value="5'-nuclease"/>
    <property type="match status" value="2"/>
</dbReference>